<accession>A0A0M0KAK2</accession>
<reference evidence="3" key="1">
    <citation type="journal article" date="2015" name="PLoS Genet.">
        <title>Genome Sequence and Transcriptome Analyses of Chrysochromulina tobin: Metabolic Tools for Enhanced Algal Fitness in the Prominent Order Prymnesiales (Haptophyceae).</title>
        <authorList>
            <person name="Hovde B.T."/>
            <person name="Deodato C.R."/>
            <person name="Hunsperger H.M."/>
            <person name="Ryken S.A."/>
            <person name="Yost W."/>
            <person name="Jha R.K."/>
            <person name="Patterson J."/>
            <person name="Monnat R.J. Jr."/>
            <person name="Barlow S.B."/>
            <person name="Starkenburg S.R."/>
            <person name="Cattolico R.A."/>
        </authorList>
    </citation>
    <scope>NUCLEOTIDE SEQUENCE</scope>
    <source>
        <strain evidence="3">CCMP291</strain>
    </source>
</reference>
<evidence type="ECO:0000313" key="2">
    <source>
        <dbReference type="EMBL" id="KOO35617.1"/>
    </source>
</evidence>
<dbReference type="EMBL" id="JWZX01000807">
    <property type="protein sequence ID" value="KOO35617.1"/>
    <property type="molecule type" value="Genomic_DNA"/>
</dbReference>
<protein>
    <submittedName>
        <fullName evidence="2">Uncharacterized protein</fullName>
    </submittedName>
</protein>
<evidence type="ECO:0000256" key="1">
    <source>
        <dbReference type="SAM" id="MobiDB-lite"/>
    </source>
</evidence>
<feature type="region of interest" description="Disordered" evidence="1">
    <location>
        <begin position="246"/>
        <end position="286"/>
    </location>
</feature>
<dbReference type="Proteomes" id="UP000037460">
    <property type="component" value="Unassembled WGS sequence"/>
</dbReference>
<name>A0A0M0KAK2_9EUKA</name>
<sequence length="340" mass="36943">MASPARPTVHELVNEWQRLKQRSDEMMVMHEHLGTWISSISSVQSLRTRGDYSLQPHADARELPPTAVEEEPESAEAEDADDEESAVQMHLTLTIPNECSAQDADDAGAGPRRQWQPPSCPHAAPKSARRGSPAKAGEDERRAERRAERRDEHRDEPRNEAKDERRDERYGAHSQLLALQRQLIRRVDALEGRFCTAPWTPPLAAASPAPAALADASPTGAMGMLTPSYGDGASFGVSVESSLDLTPGARDGAHDRAQDGVESSLDLTPVAHGTAPGTAPRTAPRTVAGRQERIRRACKLEGISCAKWISRAITLRFDLEAALLNAPIMAPACTLERGVL</sequence>
<feature type="compositionally biased region" description="Basic and acidic residues" evidence="1">
    <location>
        <begin position="136"/>
        <end position="170"/>
    </location>
</feature>
<feature type="region of interest" description="Disordered" evidence="1">
    <location>
        <begin position="101"/>
        <end position="170"/>
    </location>
</feature>
<feature type="region of interest" description="Disordered" evidence="1">
    <location>
        <begin position="55"/>
        <end position="87"/>
    </location>
</feature>
<feature type="compositionally biased region" description="Acidic residues" evidence="1">
    <location>
        <begin position="68"/>
        <end position="85"/>
    </location>
</feature>
<organism evidence="2 3">
    <name type="scientific">Chrysochromulina tobinii</name>
    <dbReference type="NCBI Taxonomy" id="1460289"/>
    <lineage>
        <taxon>Eukaryota</taxon>
        <taxon>Haptista</taxon>
        <taxon>Haptophyta</taxon>
        <taxon>Prymnesiophyceae</taxon>
        <taxon>Prymnesiales</taxon>
        <taxon>Chrysochromulinaceae</taxon>
        <taxon>Chrysochromulina</taxon>
    </lineage>
</organism>
<comment type="caution">
    <text evidence="2">The sequence shown here is derived from an EMBL/GenBank/DDBJ whole genome shotgun (WGS) entry which is preliminary data.</text>
</comment>
<dbReference type="AlphaFoldDB" id="A0A0M0KAK2"/>
<proteinExistence type="predicted"/>
<evidence type="ECO:0000313" key="3">
    <source>
        <dbReference type="Proteomes" id="UP000037460"/>
    </source>
</evidence>
<keyword evidence="3" id="KW-1185">Reference proteome</keyword>
<gene>
    <name evidence="2" type="ORF">Ctob_012310</name>
</gene>